<protein>
    <submittedName>
        <fullName evidence="2">Uncharacterized protein</fullName>
    </submittedName>
</protein>
<proteinExistence type="predicted"/>
<feature type="region of interest" description="Disordered" evidence="1">
    <location>
        <begin position="107"/>
        <end position="152"/>
    </location>
</feature>
<organism evidence="2 3">
    <name type="scientific">Trichonephila inaurata madagascariensis</name>
    <dbReference type="NCBI Taxonomy" id="2747483"/>
    <lineage>
        <taxon>Eukaryota</taxon>
        <taxon>Metazoa</taxon>
        <taxon>Ecdysozoa</taxon>
        <taxon>Arthropoda</taxon>
        <taxon>Chelicerata</taxon>
        <taxon>Arachnida</taxon>
        <taxon>Araneae</taxon>
        <taxon>Araneomorphae</taxon>
        <taxon>Entelegynae</taxon>
        <taxon>Araneoidea</taxon>
        <taxon>Nephilidae</taxon>
        <taxon>Trichonephila</taxon>
        <taxon>Trichonephila inaurata</taxon>
    </lineage>
</organism>
<evidence type="ECO:0000313" key="3">
    <source>
        <dbReference type="Proteomes" id="UP000886998"/>
    </source>
</evidence>
<feature type="compositionally biased region" description="Basic and acidic residues" evidence="1">
    <location>
        <begin position="131"/>
        <end position="151"/>
    </location>
</feature>
<keyword evidence="3" id="KW-1185">Reference proteome</keyword>
<gene>
    <name evidence="2" type="ORF">TNIN_342431</name>
</gene>
<sequence length="359" mass="40853">MSSDVTLDSSYDSDDESELYFSDFEKLVAQSTSDVAGAKPGQSSSPAKKDRSETEVGEKKASVKTRKKKRNLGIFSHIKRLRKAVFHRQPILESSSQCKFKVIKREGKIRKSTESKSPILKHNSPPSSLTEVKEKYEELHESKVSSSKEESPLDITLQFHSYTKRPPESLPQSSKYVPLSSTIFNSSSSEDDSKRKKLAKRPSELQPQSSNSSSSSGCIEEKFEDYSKLPDSERLRKYCAEFLQFQRLRFSNLKVTESKLILNMDTTNSIINNSMKVCMKMVDFRHNPPETKECIEYENNSLLYIIGKSSSIFEELSQHVNEMTQEMIKFIKDTDDALKGSSFLLENVIKTLSRLNTTD</sequence>
<evidence type="ECO:0000256" key="1">
    <source>
        <dbReference type="SAM" id="MobiDB-lite"/>
    </source>
</evidence>
<dbReference type="Proteomes" id="UP000886998">
    <property type="component" value="Unassembled WGS sequence"/>
</dbReference>
<accession>A0A8X6WLW7</accession>
<reference evidence="2" key="1">
    <citation type="submission" date="2020-08" db="EMBL/GenBank/DDBJ databases">
        <title>Multicomponent nature underlies the extraordinary mechanical properties of spider dragline silk.</title>
        <authorList>
            <person name="Kono N."/>
            <person name="Nakamura H."/>
            <person name="Mori M."/>
            <person name="Yoshida Y."/>
            <person name="Ohtoshi R."/>
            <person name="Malay A.D."/>
            <person name="Moran D.A.P."/>
            <person name="Tomita M."/>
            <person name="Numata K."/>
            <person name="Arakawa K."/>
        </authorList>
    </citation>
    <scope>NUCLEOTIDE SEQUENCE</scope>
</reference>
<feature type="compositionally biased region" description="Basic and acidic residues" evidence="1">
    <location>
        <begin position="47"/>
        <end position="61"/>
    </location>
</feature>
<name>A0A8X6WLW7_9ARAC</name>
<evidence type="ECO:0000313" key="2">
    <source>
        <dbReference type="EMBL" id="GFY37588.1"/>
    </source>
</evidence>
<feature type="region of interest" description="Disordered" evidence="1">
    <location>
        <begin position="32"/>
        <end position="68"/>
    </location>
</feature>
<comment type="caution">
    <text evidence="2">The sequence shown here is derived from an EMBL/GenBank/DDBJ whole genome shotgun (WGS) entry which is preliminary data.</text>
</comment>
<feature type="region of interest" description="Disordered" evidence="1">
    <location>
        <begin position="186"/>
        <end position="218"/>
    </location>
</feature>
<dbReference type="AlphaFoldDB" id="A0A8X6WLW7"/>
<dbReference type="EMBL" id="BMAV01000373">
    <property type="protein sequence ID" value="GFY37588.1"/>
    <property type="molecule type" value="Genomic_DNA"/>
</dbReference>